<geneLocation type="mitochondrion" evidence="1"/>
<dbReference type="EMBL" id="MK697699">
    <property type="protein sequence ID" value="QHR89870.1"/>
    <property type="molecule type" value="Genomic_DNA"/>
</dbReference>
<dbReference type="AlphaFoldDB" id="A0A6B9XPJ9"/>
<keyword evidence="1" id="KW-0496">Mitochondrion</keyword>
<gene>
    <name evidence="1" type="primary">orf03915</name>
    <name evidence="1" type="ORF">Q903MT_gene3892</name>
</gene>
<reference evidence="1" key="1">
    <citation type="submission" date="2019-03" db="EMBL/GenBank/DDBJ databases">
        <title>Largest Complete Mitochondrial Genome of a Gymnosperm, Sitka Spruce (Picea sitchensis), Indicates Complex Physical Structure.</title>
        <authorList>
            <person name="Jackman S.D."/>
            <person name="Coombe L."/>
            <person name="Warren R."/>
            <person name="Kirk H."/>
            <person name="Trinh E."/>
            <person name="McLeod T."/>
            <person name="Pleasance S."/>
            <person name="Pandoh P."/>
            <person name="Zhao Y."/>
            <person name="Coope R."/>
            <person name="Bousquet J."/>
            <person name="Bohlmann J.C."/>
            <person name="Jones S.J.M."/>
            <person name="Birol I."/>
        </authorList>
    </citation>
    <scope>NUCLEOTIDE SEQUENCE</scope>
    <source>
        <strain evidence="1">Q903</strain>
    </source>
</reference>
<accession>A0A6B9XPJ9</accession>
<protein>
    <submittedName>
        <fullName evidence="1">Uncharacterized protein</fullName>
    </submittedName>
</protein>
<proteinExistence type="predicted"/>
<evidence type="ECO:0000313" key="1">
    <source>
        <dbReference type="EMBL" id="QHR89870.1"/>
    </source>
</evidence>
<name>A0A6B9XPJ9_PICSI</name>
<organism evidence="1">
    <name type="scientific">Picea sitchensis</name>
    <name type="common">Sitka spruce</name>
    <name type="synonym">Pinus sitchensis</name>
    <dbReference type="NCBI Taxonomy" id="3332"/>
    <lineage>
        <taxon>Eukaryota</taxon>
        <taxon>Viridiplantae</taxon>
        <taxon>Streptophyta</taxon>
        <taxon>Embryophyta</taxon>
        <taxon>Tracheophyta</taxon>
        <taxon>Spermatophyta</taxon>
        <taxon>Pinopsida</taxon>
        <taxon>Pinidae</taxon>
        <taxon>Conifers I</taxon>
        <taxon>Pinales</taxon>
        <taxon>Pinaceae</taxon>
        <taxon>Picea</taxon>
    </lineage>
</organism>
<sequence length="59" mass="6599">MVTLSKGFPYQLACNLEFACRALPLSHRDFVFLAGLFQTADSLSSSFPSDRMPPLSFLR</sequence>